<evidence type="ECO:0000259" key="2">
    <source>
        <dbReference type="Pfam" id="PF11274"/>
    </source>
</evidence>
<feature type="compositionally biased region" description="Polar residues" evidence="1">
    <location>
        <begin position="496"/>
        <end position="513"/>
    </location>
</feature>
<feature type="compositionally biased region" description="Basic and acidic residues" evidence="1">
    <location>
        <begin position="278"/>
        <end position="287"/>
    </location>
</feature>
<evidence type="ECO:0000313" key="4">
    <source>
        <dbReference type="Proteomes" id="UP001296104"/>
    </source>
</evidence>
<dbReference type="Proteomes" id="UP001296104">
    <property type="component" value="Unassembled WGS sequence"/>
</dbReference>
<dbReference type="Gene3D" id="3.30.530.20">
    <property type="match status" value="1"/>
</dbReference>
<proteinExistence type="predicted"/>
<accession>A0AAI8Z6Q0</accession>
<gene>
    <name evidence="3" type="ORF">LECACI_7A008624</name>
</gene>
<dbReference type="SUPFAM" id="SSF55961">
    <property type="entry name" value="Bet v1-like"/>
    <property type="match status" value="1"/>
</dbReference>
<dbReference type="Pfam" id="PF11274">
    <property type="entry name" value="DUF3074"/>
    <property type="match status" value="1"/>
</dbReference>
<feature type="region of interest" description="Disordered" evidence="1">
    <location>
        <begin position="365"/>
        <end position="429"/>
    </location>
</feature>
<evidence type="ECO:0000313" key="3">
    <source>
        <dbReference type="EMBL" id="CAK4033466.1"/>
    </source>
</evidence>
<dbReference type="EMBL" id="CAVMBE010000086">
    <property type="protein sequence ID" value="CAK4033466.1"/>
    <property type="molecule type" value="Genomic_DNA"/>
</dbReference>
<dbReference type="InterPro" id="IPR024500">
    <property type="entry name" value="DUF3074"/>
</dbReference>
<keyword evidence="4" id="KW-1185">Reference proteome</keyword>
<protein>
    <recommendedName>
        <fullName evidence="2">DUF3074 domain-containing protein</fullName>
    </recommendedName>
</protein>
<evidence type="ECO:0000256" key="1">
    <source>
        <dbReference type="SAM" id="MobiDB-lite"/>
    </source>
</evidence>
<feature type="compositionally biased region" description="Basic and acidic residues" evidence="1">
    <location>
        <begin position="546"/>
        <end position="590"/>
    </location>
</feature>
<feature type="compositionally biased region" description="Polar residues" evidence="1">
    <location>
        <begin position="679"/>
        <end position="689"/>
    </location>
</feature>
<feature type="domain" description="DUF3074" evidence="2">
    <location>
        <begin position="120"/>
        <end position="357"/>
    </location>
</feature>
<dbReference type="PANTHER" id="PTHR40370:SF1">
    <property type="entry name" value="DUF3074 DOMAIN-CONTAINING PROTEIN"/>
    <property type="match status" value="1"/>
</dbReference>
<feature type="compositionally biased region" description="Basic and acidic residues" evidence="1">
    <location>
        <begin position="514"/>
        <end position="539"/>
    </location>
</feature>
<feature type="region of interest" description="Disordered" evidence="1">
    <location>
        <begin position="48"/>
        <end position="88"/>
    </location>
</feature>
<dbReference type="PANTHER" id="PTHR40370">
    <property type="entry name" value="EXPRESSED PROTEIN"/>
    <property type="match status" value="1"/>
</dbReference>
<comment type="caution">
    <text evidence="3">The sequence shown here is derived from an EMBL/GenBank/DDBJ whole genome shotgun (WGS) entry which is preliminary data.</text>
</comment>
<sequence>MAELHDALKYLGPVEWNDVPQDNLQQYLAHCFTAGELICNSVPPNPNGTAFKEAKPHHRKPNAAKSHKEIHPSAARSHPPDEEHGKLQKNWGKPMKFKASDNPLQVSVYKMAGHDRHGAWFARQSVHEGLGFDKFKRAMMREFSESLAVSGGPGAGAVRGLAADRRLQRIDVDGVGRLEVYQLSAQFPGPVTPRDFMAMLLESDDVLSERSAAELEGGKKHIPRHFMILSRPVEHPDAPHRSGFVRGQYESVEMIREIPLSTSKTKSTPNLLANAGSEDQKPRERGHTVGFAESRGEEAKGEQMDKPQDPTDDAELNPVEWTMITRSDPGGGIPRFLVERGTPETMLADVHKFFDWACSLEHIPHPDDDLQEQQKTSERTTEQERSGGIAPVALDGSQQVTSVEQGRSSIQGASTEPVPSNQDSQGTEGLLSNIGKALEAGVESYAPVSVSGMLHQRLHPTEQESSDDSSDASSIDSFLSAEEMTRMTTAPEEAGQQANDSADTLSLASGVSDSSKDKRALNSHDKEVQKLVMKREKLDQQLAKKRMAEESKLKQSQEKEESEQNKVREEMEKKLKKTEEKHQKELEKLERKKAKEAKKAEEKRRKKDDQNKISLVTRERDEFRNQSDLHRRENTLLREQIAELQHQNTVMAQKLGKIGGPDVLKTLQENSGHKRSKSVKSVGSAQSTDALPEKKADGKVASSAS</sequence>
<feature type="region of interest" description="Disordered" evidence="1">
    <location>
        <begin position="459"/>
        <end position="631"/>
    </location>
</feature>
<feature type="compositionally biased region" description="Basic and acidic residues" evidence="1">
    <location>
        <begin position="597"/>
        <end position="631"/>
    </location>
</feature>
<organism evidence="3 4">
    <name type="scientific">Lecanosticta acicola</name>
    <dbReference type="NCBI Taxonomy" id="111012"/>
    <lineage>
        <taxon>Eukaryota</taxon>
        <taxon>Fungi</taxon>
        <taxon>Dikarya</taxon>
        <taxon>Ascomycota</taxon>
        <taxon>Pezizomycotina</taxon>
        <taxon>Dothideomycetes</taxon>
        <taxon>Dothideomycetidae</taxon>
        <taxon>Mycosphaerellales</taxon>
        <taxon>Mycosphaerellaceae</taxon>
        <taxon>Lecanosticta</taxon>
    </lineage>
</organism>
<feature type="region of interest" description="Disordered" evidence="1">
    <location>
        <begin position="264"/>
        <end position="317"/>
    </location>
</feature>
<feature type="compositionally biased region" description="Polar residues" evidence="1">
    <location>
        <begin position="396"/>
        <end position="427"/>
    </location>
</feature>
<reference evidence="3" key="1">
    <citation type="submission" date="2023-11" db="EMBL/GenBank/DDBJ databases">
        <authorList>
            <person name="Alioto T."/>
            <person name="Alioto T."/>
            <person name="Gomez Garrido J."/>
        </authorList>
    </citation>
    <scope>NUCLEOTIDE SEQUENCE</scope>
</reference>
<dbReference type="InterPro" id="IPR023393">
    <property type="entry name" value="START-like_dom_sf"/>
</dbReference>
<name>A0AAI8Z6Q0_9PEZI</name>
<feature type="region of interest" description="Disordered" evidence="1">
    <location>
        <begin position="662"/>
        <end position="705"/>
    </location>
</feature>
<feature type="compositionally biased region" description="Basic and acidic residues" evidence="1">
    <location>
        <begin position="375"/>
        <end position="385"/>
    </location>
</feature>
<dbReference type="AlphaFoldDB" id="A0AAI8Z6Q0"/>
<feature type="compositionally biased region" description="Basic and acidic residues" evidence="1">
    <location>
        <begin position="294"/>
        <end position="309"/>
    </location>
</feature>